<evidence type="ECO:0000256" key="4">
    <source>
        <dbReference type="ARBA" id="ARBA00022676"/>
    </source>
</evidence>
<reference evidence="11 12" key="1">
    <citation type="submission" date="2016-08" db="EMBL/GenBank/DDBJ databases">
        <title>Genome of Bacillus solimangrovi GH2-4.</title>
        <authorList>
            <person name="Lim S."/>
            <person name="Kim B.-C."/>
        </authorList>
    </citation>
    <scope>NUCLEOTIDE SEQUENCE [LARGE SCALE GENOMIC DNA]</scope>
    <source>
        <strain evidence="11 12">GH2-4</strain>
    </source>
</reference>
<dbReference type="Gene3D" id="3.40.50.2000">
    <property type="entry name" value="Glycogen Phosphorylase B"/>
    <property type="match status" value="2"/>
</dbReference>
<dbReference type="Pfam" id="PF00343">
    <property type="entry name" value="Phosphorylase"/>
    <property type="match status" value="1"/>
</dbReference>
<dbReference type="GO" id="GO:0008184">
    <property type="term" value="F:glycogen phosphorylase activity"/>
    <property type="evidence" value="ECO:0007669"/>
    <property type="project" value="InterPro"/>
</dbReference>
<dbReference type="GO" id="GO:0030170">
    <property type="term" value="F:pyridoxal phosphate binding"/>
    <property type="evidence" value="ECO:0007669"/>
    <property type="project" value="InterPro"/>
</dbReference>
<keyword evidence="4 10" id="KW-0328">Glycosyltransferase</keyword>
<comment type="catalytic activity">
    <reaction evidence="1 10">
        <text>[(1-&gt;4)-alpha-D-glucosyl](n) + phosphate = [(1-&gt;4)-alpha-D-glucosyl](n-1) + alpha-D-glucose 1-phosphate</text>
        <dbReference type="Rhea" id="RHEA:41732"/>
        <dbReference type="Rhea" id="RHEA-COMP:9584"/>
        <dbReference type="Rhea" id="RHEA-COMP:9586"/>
        <dbReference type="ChEBI" id="CHEBI:15444"/>
        <dbReference type="ChEBI" id="CHEBI:43474"/>
        <dbReference type="ChEBI" id="CHEBI:58601"/>
        <dbReference type="EC" id="2.4.1.1"/>
    </reaction>
</comment>
<keyword evidence="12" id="KW-1185">Reference proteome</keyword>
<keyword evidence="5 10" id="KW-0808">Transferase</keyword>
<dbReference type="RefSeq" id="WP_069716852.1">
    <property type="nucleotide sequence ID" value="NZ_MJEH01000016.1"/>
</dbReference>
<evidence type="ECO:0000256" key="10">
    <source>
        <dbReference type="RuleBase" id="RU000587"/>
    </source>
</evidence>
<evidence type="ECO:0000256" key="3">
    <source>
        <dbReference type="ARBA" id="ARBA00006047"/>
    </source>
</evidence>
<dbReference type="STRING" id="1305675.BFG57_13425"/>
<sequence length="801" mass="92808">MFTSKETFKKRFLDKFERVYGKSFEDSTIQEQYATLGMLVREYASQDWIHTNERYRAESQKQVYYFSIEFLLGRLLGTNLMNLGIRDVCEAGLKELGISLSQIEEQEIDAGLGNGGLGRLAACFLDSLASMDYPGHGCGIRYKHGLFEQKIVNGYQVELPEQWLRNGNVWEVRKAGLAVEVKFGGHVEVSNSNGKMNFHHVNAETVSAVPHDMPVIGYENETVNTLRLWSAEPSPYRPDRDVMKYKQETEAISEFLYPDDTNVEGKILRLKQQYFLVSAGMQSILNSYLKTGQDIHDFHNHVAIHINDTHPVLAIPEFMRLLIDERNLSWEEAWHITTNTISYTNHTTLSEALEQWPISIFQNLLPRIFMVVEEINERFCMKLWKQYPNQWERIENMAIIAHDMVKMAHLAIVGSHSVNGVAQIHTDILKKREMKLFYEFYPEKFNNKTNGITHRRWLMKANPQLTDIINDRIGTEWIREPKQLEQLEKYACDPNFQDAVYEVKQVNKHHLAEKIRQHTGIVIDEQSIFDVQVKRLHAYKRQLLNILHIMHLYNRLSYEPNFTITPRTFIFGAKASPGYYYAKKIIKLINTLAEKVNNDPRTKDYLKVVFLENYSVSLAEEIIPATNVSEQISTASKEASGTGNMKFMMNGAITIGTMDGANVEIHELVGDDNMFTFGLSAQEVLAYQQRGGYNSFEYYHHDKRIHQVLEQLMNGFFSVTDSEFEHIYDSLLIQNDEYYVLRDFASYSDAQMKLSKMYENRSKWSQMSIMNIAKSGVFSSDRTIREYAENIWGVTSSAYVR</sequence>
<dbReference type="InterPro" id="IPR035090">
    <property type="entry name" value="Pyridoxal_P_attach_site"/>
</dbReference>
<evidence type="ECO:0000256" key="1">
    <source>
        <dbReference type="ARBA" id="ARBA00001275"/>
    </source>
</evidence>
<evidence type="ECO:0000313" key="11">
    <source>
        <dbReference type="EMBL" id="OEH93139.1"/>
    </source>
</evidence>
<name>A0A1E5LGD4_9BACI</name>
<accession>A0A1E5LGD4</accession>
<evidence type="ECO:0000256" key="5">
    <source>
        <dbReference type="ARBA" id="ARBA00022679"/>
    </source>
</evidence>
<dbReference type="InterPro" id="IPR011833">
    <property type="entry name" value="Glycg_phsphrylas"/>
</dbReference>
<evidence type="ECO:0000256" key="2">
    <source>
        <dbReference type="ARBA" id="ARBA00001933"/>
    </source>
</evidence>
<comment type="cofactor">
    <cofactor evidence="2 10">
        <name>pyridoxal 5'-phosphate</name>
        <dbReference type="ChEBI" id="CHEBI:597326"/>
    </cofactor>
</comment>
<dbReference type="PANTHER" id="PTHR11468">
    <property type="entry name" value="GLYCOGEN PHOSPHORYLASE"/>
    <property type="match status" value="1"/>
</dbReference>
<evidence type="ECO:0000256" key="7">
    <source>
        <dbReference type="ARBA" id="ARBA00023277"/>
    </source>
</evidence>
<comment type="function">
    <text evidence="10">Allosteric enzyme that catalyzes the rate-limiting step in glycogen catabolism, the phosphorolytic cleavage of glycogen to produce glucose-1-phosphate, and plays a central role in maintaining cellular and organismal glucose homeostasis.</text>
</comment>
<evidence type="ECO:0000256" key="8">
    <source>
        <dbReference type="ARBA" id="ARBA00025174"/>
    </source>
</evidence>
<evidence type="ECO:0000313" key="12">
    <source>
        <dbReference type="Proteomes" id="UP000095209"/>
    </source>
</evidence>
<comment type="similarity">
    <text evidence="3 10">Belongs to the glycogen phosphorylase family.</text>
</comment>
<dbReference type="EMBL" id="MJEH01000016">
    <property type="protein sequence ID" value="OEH93139.1"/>
    <property type="molecule type" value="Genomic_DNA"/>
</dbReference>
<dbReference type="PROSITE" id="PS00102">
    <property type="entry name" value="PHOSPHORYLASE"/>
    <property type="match status" value="1"/>
</dbReference>
<gene>
    <name evidence="11" type="ORF">BFG57_13425</name>
</gene>
<dbReference type="SUPFAM" id="SSF53756">
    <property type="entry name" value="UDP-Glycosyltransferase/glycogen phosphorylase"/>
    <property type="match status" value="1"/>
</dbReference>
<comment type="function">
    <text evidence="8">Phosphorylase is an important allosteric enzyme in carbohydrate metabolism. Enzymes from different sources differ in their regulatory mechanisms and in their natural substrates. However, all known phosphorylases share catalytic and structural properties.</text>
</comment>
<dbReference type="PANTHER" id="PTHR11468:SF3">
    <property type="entry name" value="GLYCOGEN PHOSPHORYLASE, LIVER FORM"/>
    <property type="match status" value="1"/>
</dbReference>
<keyword evidence="6 9" id="KW-0663">Pyridoxal phosphate</keyword>
<dbReference type="GO" id="GO:0005737">
    <property type="term" value="C:cytoplasm"/>
    <property type="evidence" value="ECO:0007669"/>
    <property type="project" value="TreeGrafter"/>
</dbReference>
<dbReference type="NCBIfam" id="TIGR02093">
    <property type="entry name" value="P_ylase"/>
    <property type="match status" value="1"/>
</dbReference>
<comment type="caution">
    <text evidence="11">The sequence shown here is derived from an EMBL/GenBank/DDBJ whole genome shotgun (WGS) entry which is preliminary data.</text>
</comment>
<protein>
    <recommendedName>
        <fullName evidence="10">Alpha-1,4 glucan phosphorylase</fullName>
        <ecNumber evidence="10">2.4.1.1</ecNumber>
    </recommendedName>
</protein>
<dbReference type="InterPro" id="IPR000811">
    <property type="entry name" value="Glyco_trans_35"/>
</dbReference>
<keyword evidence="7 10" id="KW-0119">Carbohydrate metabolism</keyword>
<dbReference type="OrthoDB" id="9760804at2"/>
<organism evidence="11 12">
    <name type="scientific">Bacillus solimangrovi</name>
    <dbReference type="NCBI Taxonomy" id="1305675"/>
    <lineage>
        <taxon>Bacteria</taxon>
        <taxon>Bacillati</taxon>
        <taxon>Bacillota</taxon>
        <taxon>Bacilli</taxon>
        <taxon>Bacillales</taxon>
        <taxon>Bacillaceae</taxon>
        <taxon>Bacillus</taxon>
    </lineage>
</organism>
<dbReference type="FunFam" id="3.40.50.2000:FF:000139">
    <property type="entry name" value="Alpha-1,4 glucan phosphorylase"/>
    <property type="match status" value="1"/>
</dbReference>
<evidence type="ECO:0000256" key="9">
    <source>
        <dbReference type="PIRSR" id="PIRSR000460-1"/>
    </source>
</evidence>
<dbReference type="PIRSF" id="PIRSF000460">
    <property type="entry name" value="Pprylas_GlgP"/>
    <property type="match status" value="1"/>
</dbReference>
<feature type="modified residue" description="N6-(pyridoxal phosphate)lysine" evidence="9">
    <location>
        <position position="646"/>
    </location>
</feature>
<dbReference type="CDD" id="cd04300">
    <property type="entry name" value="GT35_Glycogen_Phosphorylase"/>
    <property type="match status" value="1"/>
</dbReference>
<evidence type="ECO:0000256" key="6">
    <source>
        <dbReference type="ARBA" id="ARBA00022898"/>
    </source>
</evidence>
<dbReference type="GO" id="GO:0005980">
    <property type="term" value="P:glycogen catabolic process"/>
    <property type="evidence" value="ECO:0007669"/>
    <property type="project" value="TreeGrafter"/>
</dbReference>
<dbReference type="AlphaFoldDB" id="A0A1E5LGD4"/>
<dbReference type="Proteomes" id="UP000095209">
    <property type="component" value="Unassembled WGS sequence"/>
</dbReference>
<dbReference type="EC" id="2.4.1.1" evidence="10"/>
<proteinExistence type="inferred from homology"/>